<dbReference type="EMBL" id="JACIJF010000038">
    <property type="protein sequence ID" value="MBB5713050.1"/>
    <property type="molecule type" value="Genomic_DNA"/>
</dbReference>
<evidence type="ECO:0000313" key="2">
    <source>
        <dbReference type="Proteomes" id="UP000527143"/>
    </source>
</evidence>
<sequence length="69" mass="7503">MNEADDRVRLAGTLAANDRGVLLRAPDGMWWKLIGDAVPDADLEGLVTIEGIKRGPSTIEVYYCQSVQA</sequence>
<organism evidence="1 2">
    <name type="scientific">Sphingomonas xinjiangensis</name>
    <dbReference type="NCBI Taxonomy" id="643568"/>
    <lineage>
        <taxon>Bacteria</taxon>
        <taxon>Pseudomonadati</taxon>
        <taxon>Pseudomonadota</taxon>
        <taxon>Alphaproteobacteria</taxon>
        <taxon>Sphingomonadales</taxon>
        <taxon>Sphingomonadaceae</taxon>
        <taxon>Sphingomonas</taxon>
    </lineage>
</organism>
<dbReference type="Pfam" id="PF19135">
    <property type="entry name" value="DUF5818"/>
    <property type="match status" value="1"/>
</dbReference>
<dbReference type="RefSeq" id="WP_184092040.1">
    <property type="nucleotide sequence ID" value="NZ_JACIJF010000038.1"/>
</dbReference>
<reference evidence="1 2" key="1">
    <citation type="submission" date="2020-08" db="EMBL/GenBank/DDBJ databases">
        <title>Genomic Encyclopedia of Type Strains, Phase IV (KMG-IV): sequencing the most valuable type-strain genomes for metagenomic binning, comparative biology and taxonomic classification.</title>
        <authorList>
            <person name="Goeker M."/>
        </authorList>
    </citation>
    <scope>NUCLEOTIDE SEQUENCE [LARGE SCALE GENOMIC DNA]</scope>
    <source>
        <strain evidence="1 2">DSM 26736</strain>
    </source>
</reference>
<keyword evidence="2" id="KW-1185">Reference proteome</keyword>
<evidence type="ECO:0000313" key="1">
    <source>
        <dbReference type="EMBL" id="MBB5713050.1"/>
    </source>
</evidence>
<proteinExistence type="predicted"/>
<dbReference type="InterPro" id="IPR043856">
    <property type="entry name" value="DUF5818"/>
</dbReference>
<gene>
    <name evidence="1" type="ORF">FHT02_004312</name>
</gene>
<name>A0A840YTP6_9SPHN</name>
<comment type="caution">
    <text evidence="1">The sequence shown here is derived from an EMBL/GenBank/DDBJ whole genome shotgun (WGS) entry which is preliminary data.</text>
</comment>
<accession>A0A840YTP6</accession>
<protein>
    <submittedName>
        <fullName evidence="1">Uncharacterized protein</fullName>
    </submittedName>
</protein>
<dbReference type="AlphaFoldDB" id="A0A840YTP6"/>
<dbReference type="Proteomes" id="UP000527143">
    <property type="component" value="Unassembled WGS sequence"/>
</dbReference>